<keyword evidence="3" id="KW-1185">Reference proteome</keyword>
<evidence type="ECO:0000313" key="2">
    <source>
        <dbReference type="EMBL" id="KAF9470766.1"/>
    </source>
</evidence>
<organism evidence="2 3">
    <name type="scientific">Pholiota conissans</name>
    <dbReference type="NCBI Taxonomy" id="109636"/>
    <lineage>
        <taxon>Eukaryota</taxon>
        <taxon>Fungi</taxon>
        <taxon>Dikarya</taxon>
        <taxon>Basidiomycota</taxon>
        <taxon>Agaricomycotina</taxon>
        <taxon>Agaricomycetes</taxon>
        <taxon>Agaricomycetidae</taxon>
        <taxon>Agaricales</taxon>
        <taxon>Agaricineae</taxon>
        <taxon>Strophariaceae</taxon>
        <taxon>Pholiota</taxon>
    </lineage>
</organism>
<keyword evidence="1" id="KW-0732">Signal</keyword>
<name>A0A9P6CL62_9AGAR</name>
<evidence type="ECO:0000313" key="3">
    <source>
        <dbReference type="Proteomes" id="UP000807469"/>
    </source>
</evidence>
<gene>
    <name evidence="2" type="ORF">BDN70DRAFT_998835</name>
</gene>
<protein>
    <recommendedName>
        <fullName evidence="4">Secreted protein</fullName>
    </recommendedName>
</protein>
<evidence type="ECO:0008006" key="4">
    <source>
        <dbReference type="Google" id="ProtNLM"/>
    </source>
</evidence>
<dbReference type="Proteomes" id="UP000807469">
    <property type="component" value="Unassembled WGS sequence"/>
</dbReference>
<sequence length="177" mass="19356">MSCWRLLVGSCFVARAQEYGSPPPGPSSSTYRLVTALPLPPLLTSSMRSRLPFVCNALFSGYSRFGSRVCSYNSIWSRARVLASTLVPALTASIPSAFPIHIFAPERHLPASLSVDQRLYIYLSPSEGVGPVSSTMYHPSSFKHNAHPTRVSSMPTCLDVLSYLSRITSGGFLIRRT</sequence>
<feature type="signal peptide" evidence="1">
    <location>
        <begin position="1"/>
        <end position="16"/>
    </location>
</feature>
<dbReference type="EMBL" id="MU155855">
    <property type="protein sequence ID" value="KAF9470766.1"/>
    <property type="molecule type" value="Genomic_DNA"/>
</dbReference>
<feature type="chain" id="PRO_5040389727" description="Secreted protein" evidence="1">
    <location>
        <begin position="17"/>
        <end position="177"/>
    </location>
</feature>
<reference evidence="2" key="1">
    <citation type="submission" date="2020-11" db="EMBL/GenBank/DDBJ databases">
        <authorList>
            <consortium name="DOE Joint Genome Institute"/>
            <person name="Ahrendt S."/>
            <person name="Riley R."/>
            <person name="Andreopoulos W."/>
            <person name="Labutti K."/>
            <person name="Pangilinan J."/>
            <person name="Ruiz-Duenas F.J."/>
            <person name="Barrasa J.M."/>
            <person name="Sanchez-Garcia M."/>
            <person name="Camarero S."/>
            <person name="Miyauchi S."/>
            <person name="Serrano A."/>
            <person name="Linde D."/>
            <person name="Babiker R."/>
            <person name="Drula E."/>
            <person name="Ayuso-Fernandez I."/>
            <person name="Pacheco R."/>
            <person name="Padilla G."/>
            <person name="Ferreira P."/>
            <person name="Barriuso J."/>
            <person name="Kellner H."/>
            <person name="Castanera R."/>
            <person name="Alfaro M."/>
            <person name="Ramirez L."/>
            <person name="Pisabarro A.G."/>
            <person name="Kuo A."/>
            <person name="Tritt A."/>
            <person name="Lipzen A."/>
            <person name="He G."/>
            <person name="Yan M."/>
            <person name="Ng V."/>
            <person name="Cullen D."/>
            <person name="Martin F."/>
            <person name="Rosso M.-N."/>
            <person name="Henrissat B."/>
            <person name="Hibbett D."/>
            <person name="Martinez A.T."/>
            <person name="Grigoriev I.V."/>
        </authorList>
    </citation>
    <scope>NUCLEOTIDE SEQUENCE</scope>
    <source>
        <strain evidence="2">CIRM-BRFM 674</strain>
    </source>
</reference>
<evidence type="ECO:0000256" key="1">
    <source>
        <dbReference type="SAM" id="SignalP"/>
    </source>
</evidence>
<dbReference type="AlphaFoldDB" id="A0A9P6CL62"/>
<comment type="caution">
    <text evidence="2">The sequence shown here is derived from an EMBL/GenBank/DDBJ whole genome shotgun (WGS) entry which is preliminary data.</text>
</comment>
<proteinExistence type="predicted"/>
<accession>A0A9P6CL62</accession>